<comment type="caution">
    <text evidence="2">The sequence shown here is derived from an EMBL/GenBank/DDBJ whole genome shotgun (WGS) entry which is preliminary data.</text>
</comment>
<dbReference type="SUPFAM" id="SSF143011">
    <property type="entry name" value="RelE-like"/>
    <property type="match status" value="1"/>
</dbReference>
<evidence type="ECO:0008006" key="4">
    <source>
        <dbReference type="Google" id="ProtNLM"/>
    </source>
</evidence>
<evidence type="ECO:0000256" key="1">
    <source>
        <dbReference type="ARBA" id="ARBA00022649"/>
    </source>
</evidence>
<dbReference type="EMBL" id="MFTJ01000049">
    <property type="protein sequence ID" value="OGI64503.1"/>
    <property type="molecule type" value="Genomic_DNA"/>
</dbReference>
<evidence type="ECO:0000313" key="3">
    <source>
        <dbReference type="Proteomes" id="UP000178700"/>
    </source>
</evidence>
<organism evidence="2 3">
    <name type="scientific">Candidatus Nomurabacteria bacterium RIFCSPHIGHO2_01_FULL_39_10</name>
    <dbReference type="NCBI Taxonomy" id="1801733"/>
    <lineage>
        <taxon>Bacteria</taxon>
        <taxon>Candidatus Nomuraibacteriota</taxon>
    </lineage>
</organism>
<reference evidence="2 3" key="1">
    <citation type="journal article" date="2016" name="Nat. Commun.">
        <title>Thousands of microbial genomes shed light on interconnected biogeochemical processes in an aquifer system.</title>
        <authorList>
            <person name="Anantharaman K."/>
            <person name="Brown C.T."/>
            <person name="Hug L.A."/>
            <person name="Sharon I."/>
            <person name="Castelle C.J."/>
            <person name="Probst A.J."/>
            <person name="Thomas B.C."/>
            <person name="Singh A."/>
            <person name="Wilkins M.J."/>
            <person name="Karaoz U."/>
            <person name="Brodie E.L."/>
            <person name="Williams K.H."/>
            <person name="Hubbard S.S."/>
            <person name="Banfield J.F."/>
        </authorList>
    </citation>
    <scope>NUCLEOTIDE SEQUENCE [LARGE SCALE GENOMIC DNA]</scope>
</reference>
<dbReference type="InterPro" id="IPR007712">
    <property type="entry name" value="RelE/ParE_toxin"/>
</dbReference>
<dbReference type="Gene3D" id="3.30.2310.20">
    <property type="entry name" value="RelE-like"/>
    <property type="match status" value="1"/>
</dbReference>
<dbReference type="InterPro" id="IPR035093">
    <property type="entry name" value="RelE/ParE_toxin_dom_sf"/>
</dbReference>
<dbReference type="Proteomes" id="UP000178700">
    <property type="component" value="Unassembled WGS sequence"/>
</dbReference>
<evidence type="ECO:0000313" key="2">
    <source>
        <dbReference type="EMBL" id="OGI64503.1"/>
    </source>
</evidence>
<dbReference type="NCBIfam" id="TIGR02385">
    <property type="entry name" value="RelE_StbE"/>
    <property type="match status" value="1"/>
</dbReference>
<gene>
    <name evidence="2" type="ORF">A2642_02205</name>
</gene>
<name>A0A1F6V499_9BACT</name>
<proteinExistence type="predicted"/>
<dbReference type="Pfam" id="PF15738">
    <property type="entry name" value="YafQ_toxin"/>
    <property type="match status" value="1"/>
</dbReference>
<keyword evidence="1" id="KW-1277">Toxin-antitoxin system</keyword>
<dbReference type="InterPro" id="IPR004386">
    <property type="entry name" value="Toxin_YafQ-like"/>
</dbReference>
<protein>
    <recommendedName>
        <fullName evidence="4">Plasmid stabilization protein</fullName>
    </recommendedName>
</protein>
<accession>A0A1F6V499</accession>
<sequence>MILTYHRNFKKMFKKQPASIKDKFEERVRLFREDMFEPILNNHPLEGEWLGCRSINITGDIRAIFEELGDDHFEFVAIGTHSELYS</sequence>
<dbReference type="AlphaFoldDB" id="A0A1F6V499"/>